<protein>
    <submittedName>
        <fullName evidence="7">Cyclic di-GMP phosphodiesterase CdgJ</fullName>
        <ecNumber evidence="7">3.1.4.52</ecNumber>
    </submittedName>
    <submittedName>
        <fullName evidence="4">EAL domain-containing protein</fullName>
    </submittedName>
    <submittedName>
        <fullName evidence="3">HDOD domain-containing protein</fullName>
    </submittedName>
</protein>
<dbReference type="Gene3D" id="1.10.3210.10">
    <property type="entry name" value="Hypothetical protein af1432"/>
    <property type="match status" value="1"/>
</dbReference>
<dbReference type="InterPro" id="IPR013976">
    <property type="entry name" value="HDOD"/>
</dbReference>
<evidence type="ECO:0000313" key="4">
    <source>
        <dbReference type="EMBL" id="RKJ91610.1"/>
    </source>
</evidence>
<dbReference type="EMBL" id="PDXJ01000018">
    <property type="protein sequence ID" value="TND53193.1"/>
    <property type="molecule type" value="Genomic_DNA"/>
</dbReference>
<dbReference type="KEGG" id="avo:AMS64_10060"/>
<evidence type="ECO:0000259" key="1">
    <source>
        <dbReference type="PROSITE" id="PS50883"/>
    </source>
</evidence>
<dbReference type="Proteomes" id="UP000309618">
    <property type="component" value="Unassembled WGS sequence"/>
</dbReference>
<dbReference type="OrthoDB" id="9804751at2"/>
<dbReference type="Proteomes" id="UP000439123">
    <property type="component" value="Unassembled WGS sequence"/>
</dbReference>
<dbReference type="InterPro" id="IPR052340">
    <property type="entry name" value="RNase_Y/CdgJ"/>
</dbReference>
<dbReference type="PANTHER" id="PTHR33525">
    <property type="match status" value="1"/>
</dbReference>
<reference evidence="4 9" key="3">
    <citation type="submission" date="2018-09" db="EMBL/GenBank/DDBJ databases">
        <title>Genome sequencing of Aeromonas veronii MS-17-88.</title>
        <authorList>
            <person name="Tekedar H.C."/>
            <person name="Arick M.A."/>
            <person name="Hsu C.-Y."/>
            <person name="Thrash A."/>
            <person name="Karsi A."/>
            <person name="Lawrence M.L."/>
            <person name="Abdelhamed H."/>
        </authorList>
    </citation>
    <scope>NUCLEOTIDE SEQUENCE [LARGE SCALE GENOMIC DNA]</scope>
    <source>
        <strain evidence="4 9">MS 17-88</strain>
    </source>
</reference>
<dbReference type="InterPro" id="IPR014408">
    <property type="entry name" value="dGMP_Pdiesterase_EAL/HD-GYP"/>
</dbReference>
<accession>A0A0T6RVW8</accession>
<dbReference type="EMBL" id="SSUX01000016">
    <property type="protein sequence ID" value="THJ41109.1"/>
    <property type="molecule type" value="Genomic_DNA"/>
</dbReference>
<reference evidence="5 10" key="5">
    <citation type="submission" date="2019-04" db="EMBL/GenBank/DDBJ databases">
        <title>Comparative genomics of Aeromonas veronii strains pathogenic to fish.</title>
        <authorList>
            <person name="Cascarano M.C."/>
            <person name="Smyrli M."/>
            <person name="Katharios P."/>
        </authorList>
    </citation>
    <scope>NUCLEOTIDE SEQUENCE [LARGE SCALE GENOMIC DNA]</scope>
    <source>
        <strain evidence="5 10">XU1</strain>
    </source>
</reference>
<accession>A0A653KYC4</accession>
<dbReference type="Proteomes" id="UP000281725">
    <property type="component" value="Unassembled WGS sequence"/>
</dbReference>
<dbReference type="eggNOG" id="COG3434">
    <property type="taxonomic scope" value="Bacteria"/>
</dbReference>
<dbReference type="EMBL" id="PZKL01000017">
    <property type="protein sequence ID" value="PTH81540.1"/>
    <property type="molecule type" value="Genomic_DNA"/>
</dbReference>
<dbReference type="Gene3D" id="3.20.20.450">
    <property type="entry name" value="EAL domain"/>
    <property type="match status" value="1"/>
</dbReference>
<evidence type="ECO:0000313" key="11">
    <source>
        <dbReference type="Proteomes" id="UP000439123"/>
    </source>
</evidence>
<dbReference type="PROSITE" id="PS50883">
    <property type="entry name" value="EAL"/>
    <property type="match status" value="1"/>
</dbReference>
<dbReference type="SMART" id="SM00052">
    <property type="entry name" value="EAL"/>
    <property type="match status" value="1"/>
</dbReference>
<sequence length="407" mass="46270">MYSYVARQPILDRDLKTHAYELLFRDSLNNVFPSISSQQATSRLVVEQFLQQNIDQLLGGRPCFINFPHSLLLEGLAECLPPEKVVIEILEDSPPDDALLEKVKQLHKLGYQLALDDFTMSPDWERFLPFIHIIKFDLRATPLMQIKVFIQRHQTLGLTYLAEKVEDKAEFERVKQLGIQLFQGFFFSRPEMVKQATMEPAQVVVMQLLNVVNEAEPDINKIEQLLGQDISLSLKLLRYVNHLKGHTNPISSFRQAAIYLGNTQLKRFVSLVAATSAGKGKSAELYQMSMIRARFCELLAHAHAPSQQAQQAFITGLFSLLDVLMEQPMDKLLGTIPLIDDIRLALLERKGNLGFYLAFCEDYESANWSRVTARTARLGLSEDKVSHLYLAATTWVTEQLLAMEATN</sequence>
<dbReference type="GO" id="GO:0071111">
    <property type="term" value="F:cyclic-guanylate-specific phosphodiesterase activity"/>
    <property type="evidence" value="ECO:0007669"/>
    <property type="project" value="UniProtKB-EC"/>
</dbReference>
<dbReference type="SUPFAM" id="SSF141868">
    <property type="entry name" value="EAL domain-like"/>
    <property type="match status" value="1"/>
</dbReference>
<evidence type="ECO:0000313" key="5">
    <source>
        <dbReference type="EMBL" id="THJ41109.1"/>
    </source>
</evidence>
<dbReference type="InterPro" id="IPR001633">
    <property type="entry name" value="EAL_dom"/>
</dbReference>
<feature type="domain" description="EAL" evidence="1">
    <location>
        <begin position="1"/>
        <end position="204"/>
    </location>
</feature>
<reference evidence="7 11" key="6">
    <citation type="submission" date="2019-10" db="EMBL/GenBank/DDBJ databases">
        <authorList>
            <person name="Karimi E."/>
        </authorList>
    </citation>
    <scope>NUCLEOTIDE SEQUENCE [LARGE SCALE GENOMIC DNA]</scope>
    <source>
        <strain evidence="7">Aeromonas sp. 8C</strain>
    </source>
</reference>
<dbReference type="SUPFAM" id="SSF109604">
    <property type="entry name" value="HD-domain/PDEase-like"/>
    <property type="match status" value="1"/>
</dbReference>
<keyword evidence="7" id="KW-0378">Hydrolase</keyword>
<feature type="domain" description="HDOD" evidence="2">
    <location>
        <begin position="198"/>
        <end position="384"/>
    </location>
</feature>
<dbReference type="PANTHER" id="PTHR33525:SF4">
    <property type="entry name" value="CYCLIC DI-GMP PHOSPHODIESTERASE CDGJ"/>
    <property type="match status" value="1"/>
</dbReference>
<dbReference type="AlphaFoldDB" id="A0A0T6RVW8"/>
<gene>
    <name evidence="7" type="primary">cdgJ</name>
    <name evidence="7" type="ORF">AERO8C_170042</name>
    <name evidence="6" type="ORF">CF123_13405</name>
    <name evidence="4" type="ORF">D6R50_03075</name>
    <name evidence="3" type="ORF">DAA48_06805</name>
    <name evidence="5" type="ORF">E8Q35_18315</name>
</gene>
<evidence type="ECO:0000313" key="6">
    <source>
        <dbReference type="EMBL" id="TND53193.1"/>
    </source>
</evidence>
<dbReference type="Pfam" id="PF08668">
    <property type="entry name" value="HDOD"/>
    <property type="match status" value="1"/>
</dbReference>
<evidence type="ECO:0000313" key="7">
    <source>
        <dbReference type="EMBL" id="VXA84339.1"/>
    </source>
</evidence>
<dbReference type="EC" id="3.1.4.52" evidence="7"/>
<evidence type="ECO:0000259" key="2">
    <source>
        <dbReference type="PROSITE" id="PS51833"/>
    </source>
</evidence>
<dbReference type="InterPro" id="IPR035919">
    <property type="entry name" value="EAL_sf"/>
</dbReference>
<dbReference type="PROSITE" id="PS51833">
    <property type="entry name" value="HDOD"/>
    <property type="match status" value="1"/>
</dbReference>
<reference evidence="6" key="1">
    <citation type="submission" date="2017-10" db="EMBL/GenBank/DDBJ databases">
        <authorList>
            <person name="Colston S.M."/>
            <person name="Graf J."/>
        </authorList>
    </citation>
    <scope>NUCLEOTIDE SEQUENCE</scope>
    <source>
        <strain evidence="6">BAQ071013-135</strain>
    </source>
</reference>
<dbReference type="GeneID" id="60843964"/>
<evidence type="ECO:0000313" key="10">
    <source>
        <dbReference type="Proteomes" id="UP000309618"/>
    </source>
</evidence>
<dbReference type="EMBL" id="RAWX01000001">
    <property type="protein sequence ID" value="RKJ91610.1"/>
    <property type="molecule type" value="Genomic_DNA"/>
</dbReference>
<evidence type="ECO:0000313" key="8">
    <source>
        <dbReference type="Proteomes" id="UP000241986"/>
    </source>
</evidence>
<evidence type="ECO:0000313" key="3">
    <source>
        <dbReference type="EMBL" id="PTH81540.1"/>
    </source>
</evidence>
<dbReference type="Proteomes" id="UP000241986">
    <property type="component" value="Unassembled WGS sequence"/>
</dbReference>
<dbReference type="Proteomes" id="UP000796104">
    <property type="component" value="Unassembled WGS sequence"/>
</dbReference>
<dbReference type="Pfam" id="PF00563">
    <property type="entry name" value="EAL"/>
    <property type="match status" value="1"/>
</dbReference>
<accession>A0A318DJW7</accession>
<evidence type="ECO:0000313" key="9">
    <source>
        <dbReference type="Proteomes" id="UP000281725"/>
    </source>
</evidence>
<dbReference type="RefSeq" id="WP_005333249.1">
    <property type="nucleotide sequence ID" value="NZ_CAAKNJ010000009.1"/>
</dbReference>
<organism evidence="7 11">
    <name type="scientific">Aeromonas veronii</name>
    <dbReference type="NCBI Taxonomy" id="654"/>
    <lineage>
        <taxon>Bacteria</taxon>
        <taxon>Pseudomonadati</taxon>
        <taxon>Pseudomonadota</taxon>
        <taxon>Gammaproteobacteria</taxon>
        <taxon>Aeromonadales</taxon>
        <taxon>Aeromonadaceae</taxon>
        <taxon>Aeromonas</taxon>
    </lineage>
</organism>
<reference evidence="6" key="4">
    <citation type="journal article" date="2019" name="PLoS ONE">
        <title>Identification and characterization of putative Aeromonas spp. T3SS effectors.</title>
        <authorList>
            <person name="Rangel L.T."/>
            <person name="Marden J."/>
            <person name="Colston S."/>
            <person name="Setubal J.C."/>
            <person name="Graf J."/>
            <person name="Gogarten J.P."/>
        </authorList>
    </citation>
    <scope>NUCLEOTIDE SEQUENCE</scope>
    <source>
        <strain evidence="6">BAQ071013-135</strain>
    </source>
</reference>
<proteinExistence type="predicted"/>
<reference evidence="3 8" key="2">
    <citation type="submission" date="2018-03" db="EMBL/GenBank/DDBJ databases">
        <title>Aeromonas veronii whole genome sequencing and analysis.</title>
        <authorList>
            <person name="Xie H."/>
            <person name="Liu T."/>
            <person name="Wang K."/>
        </authorList>
    </citation>
    <scope>NUCLEOTIDE SEQUENCE [LARGE SCALE GENOMIC DNA]</scope>
    <source>
        <strain evidence="3 8">XH.VA.1</strain>
    </source>
</reference>
<dbReference type="EMBL" id="CABWLC010000009">
    <property type="protein sequence ID" value="VXA84339.1"/>
    <property type="molecule type" value="Genomic_DNA"/>
</dbReference>
<dbReference type="PIRSF" id="PIRSF003180">
    <property type="entry name" value="DiGMPpdiest_YuxH"/>
    <property type="match status" value="1"/>
</dbReference>
<name>A0A0T6RVW8_AERVE</name>